<feature type="domain" description="ABC transmembrane type-1" evidence="8">
    <location>
        <begin position="84"/>
        <end position="272"/>
    </location>
</feature>
<keyword evidence="2 7" id="KW-0813">Transport</keyword>
<proteinExistence type="inferred from homology"/>
<dbReference type="PANTHER" id="PTHR30151">
    <property type="entry name" value="ALKANE SULFONATE ABC TRANSPORTER-RELATED, MEMBRANE SUBUNIT"/>
    <property type="match status" value="1"/>
</dbReference>
<evidence type="ECO:0000256" key="3">
    <source>
        <dbReference type="ARBA" id="ARBA00022475"/>
    </source>
</evidence>
<keyword evidence="3" id="KW-1003">Cell membrane</keyword>
<feature type="transmembrane region" description="Helical" evidence="7">
    <location>
        <begin position="194"/>
        <end position="211"/>
    </location>
</feature>
<feature type="transmembrane region" description="Helical" evidence="7">
    <location>
        <begin position="251"/>
        <end position="271"/>
    </location>
</feature>
<feature type="transmembrane region" description="Helical" evidence="7">
    <location>
        <begin position="122"/>
        <end position="147"/>
    </location>
</feature>
<evidence type="ECO:0000256" key="7">
    <source>
        <dbReference type="RuleBase" id="RU363032"/>
    </source>
</evidence>
<dbReference type="InterPro" id="IPR000515">
    <property type="entry name" value="MetI-like"/>
</dbReference>
<dbReference type="AlphaFoldDB" id="A0A3G2R3I5"/>
<feature type="transmembrane region" description="Helical" evidence="7">
    <location>
        <begin position="34"/>
        <end position="51"/>
    </location>
</feature>
<sequence>MSMMEERIRKTFGRIIIKEEKGEIKSKAWASRGFLLKVLAFLSPSLLLILWEILARFNMIDVRLFSSPSRIFATLVPMLYSGELLYHTLVSTQRIVLGFLAGAFPGVILGLSMGLFPPVRASLMPMVAATFPIPKLAIMPLILIIFGLGEASKVFTIAIGVFYLVLINTMAGVLNIDDIYLDVAKNFGASRFQFYTTVALPGALPMIFAGFKLGMGTALLLIVAAELSAAKAGVGWMVWRAYDMFDIEKMFVALITMAFLGYVFSYLLDLIERIVIPWKSEKS</sequence>
<evidence type="ECO:0000313" key="9">
    <source>
        <dbReference type="EMBL" id="AYO29901.1"/>
    </source>
</evidence>
<evidence type="ECO:0000256" key="5">
    <source>
        <dbReference type="ARBA" id="ARBA00022989"/>
    </source>
</evidence>
<dbReference type="PROSITE" id="PS50928">
    <property type="entry name" value="ABC_TM1"/>
    <property type="match status" value="1"/>
</dbReference>
<dbReference type="PANTHER" id="PTHR30151:SF0">
    <property type="entry name" value="ABC TRANSPORTER PERMEASE PROTEIN MJ0413-RELATED"/>
    <property type="match status" value="1"/>
</dbReference>
<keyword evidence="4 7" id="KW-0812">Transmembrane</keyword>
<feature type="transmembrane region" description="Helical" evidence="7">
    <location>
        <begin position="218"/>
        <end position="239"/>
    </location>
</feature>
<protein>
    <submittedName>
        <fullName evidence="9">ABC transporter permease subunit</fullName>
    </submittedName>
</protein>
<feature type="transmembrane region" description="Helical" evidence="7">
    <location>
        <begin position="96"/>
        <end position="116"/>
    </location>
</feature>
<feature type="transmembrane region" description="Helical" evidence="7">
    <location>
        <begin position="71"/>
        <end position="89"/>
    </location>
</feature>
<gene>
    <name evidence="9" type="ORF">D2962_04125</name>
</gene>
<dbReference type="CDD" id="cd06261">
    <property type="entry name" value="TM_PBP2"/>
    <property type="match status" value="1"/>
</dbReference>
<dbReference type="EMBL" id="CP033169">
    <property type="protein sequence ID" value="AYO29901.1"/>
    <property type="molecule type" value="Genomic_DNA"/>
</dbReference>
<feature type="transmembrane region" description="Helical" evidence="7">
    <location>
        <begin position="154"/>
        <end position="174"/>
    </location>
</feature>
<name>A0A3G2R3I5_9FIRM</name>
<dbReference type="GO" id="GO:0005886">
    <property type="term" value="C:plasma membrane"/>
    <property type="evidence" value="ECO:0007669"/>
    <property type="project" value="UniProtKB-SubCell"/>
</dbReference>
<evidence type="ECO:0000256" key="6">
    <source>
        <dbReference type="ARBA" id="ARBA00023136"/>
    </source>
</evidence>
<evidence type="ECO:0000313" key="10">
    <source>
        <dbReference type="Proteomes" id="UP000280960"/>
    </source>
</evidence>
<dbReference type="InterPro" id="IPR035906">
    <property type="entry name" value="MetI-like_sf"/>
</dbReference>
<dbReference type="GO" id="GO:0055085">
    <property type="term" value="P:transmembrane transport"/>
    <property type="evidence" value="ECO:0007669"/>
    <property type="project" value="InterPro"/>
</dbReference>
<dbReference type="Gene3D" id="1.10.3720.10">
    <property type="entry name" value="MetI-like"/>
    <property type="match status" value="1"/>
</dbReference>
<comment type="similarity">
    <text evidence="7">Belongs to the binding-protein-dependent transport system permease family.</text>
</comment>
<comment type="subcellular location">
    <subcellularLocation>
        <location evidence="1 7">Cell membrane</location>
        <topology evidence="1 7">Multi-pass membrane protein</topology>
    </subcellularLocation>
</comment>
<keyword evidence="5 7" id="KW-1133">Transmembrane helix</keyword>
<keyword evidence="6 7" id="KW-0472">Membrane</keyword>
<dbReference type="SUPFAM" id="SSF161098">
    <property type="entry name" value="MetI-like"/>
    <property type="match status" value="1"/>
</dbReference>
<evidence type="ECO:0000256" key="4">
    <source>
        <dbReference type="ARBA" id="ARBA00022692"/>
    </source>
</evidence>
<dbReference type="KEGG" id="bacg:D2962_04125"/>
<evidence type="ECO:0000259" key="8">
    <source>
        <dbReference type="PROSITE" id="PS50928"/>
    </source>
</evidence>
<dbReference type="Proteomes" id="UP000280960">
    <property type="component" value="Chromosome"/>
</dbReference>
<evidence type="ECO:0000256" key="2">
    <source>
        <dbReference type="ARBA" id="ARBA00022448"/>
    </source>
</evidence>
<reference evidence="9 10" key="1">
    <citation type="submission" date="2018-10" db="EMBL/GenBank/DDBJ databases">
        <authorList>
            <person name="Zhang X."/>
        </authorList>
    </citation>
    <scope>NUCLEOTIDE SEQUENCE [LARGE SCALE GENOMIC DNA]</scope>
    <source>
        <strain evidence="9 10">SK-G1</strain>
    </source>
</reference>
<dbReference type="RefSeq" id="WP_120765307.1">
    <property type="nucleotide sequence ID" value="NZ_CP033169.1"/>
</dbReference>
<evidence type="ECO:0000256" key="1">
    <source>
        <dbReference type="ARBA" id="ARBA00004651"/>
    </source>
</evidence>
<accession>A0A3G2R3I5</accession>
<organism evidence="9 10">
    <name type="scientific">Biomaibacter acetigenes</name>
    <dbReference type="NCBI Taxonomy" id="2316383"/>
    <lineage>
        <taxon>Bacteria</taxon>
        <taxon>Bacillati</taxon>
        <taxon>Bacillota</taxon>
        <taxon>Clostridia</taxon>
        <taxon>Thermosediminibacterales</taxon>
        <taxon>Tepidanaerobacteraceae</taxon>
        <taxon>Biomaibacter</taxon>
    </lineage>
</organism>
<keyword evidence="10" id="KW-1185">Reference proteome</keyword>
<dbReference type="Pfam" id="PF00528">
    <property type="entry name" value="BPD_transp_1"/>
    <property type="match status" value="1"/>
</dbReference>